<evidence type="ECO:0000313" key="1">
    <source>
        <dbReference type="EMBL" id="KRG61634.1"/>
    </source>
</evidence>
<comment type="caution">
    <text evidence="1">The sequence shown here is derived from an EMBL/GenBank/DDBJ whole genome shotgun (WGS) entry which is preliminary data.</text>
</comment>
<proteinExistence type="predicted"/>
<gene>
    <name evidence="1" type="ORF">ABB27_18865</name>
</gene>
<dbReference type="RefSeq" id="WP_057630830.1">
    <property type="nucleotide sequence ID" value="NZ_LDJJ01000104.1"/>
</dbReference>
<name>A0A0R0C5E2_9GAMM</name>
<dbReference type="EMBL" id="LDJJ01000104">
    <property type="protein sequence ID" value="KRG61634.1"/>
    <property type="molecule type" value="Genomic_DNA"/>
</dbReference>
<evidence type="ECO:0008006" key="3">
    <source>
        <dbReference type="Google" id="ProtNLM"/>
    </source>
</evidence>
<protein>
    <recommendedName>
        <fullName evidence="3">DUF4194 domain-containing protein</fullName>
    </recommendedName>
</protein>
<dbReference type="InterPro" id="IPR025449">
    <property type="entry name" value="JetB"/>
</dbReference>
<organism evidence="1 2">
    <name type="scientific">Stenotrophomonas terrae</name>
    <dbReference type="NCBI Taxonomy" id="405446"/>
    <lineage>
        <taxon>Bacteria</taxon>
        <taxon>Pseudomonadati</taxon>
        <taxon>Pseudomonadota</taxon>
        <taxon>Gammaproteobacteria</taxon>
        <taxon>Lysobacterales</taxon>
        <taxon>Lysobacteraceae</taxon>
        <taxon>Stenotrophomonas</taxon>
    </lineage>
</organism>
<keyword evidence="2" id="KW-1185">Reference proteome</keyword>
<dbReference type="PATRIC" id="fig|405446.3.peg.159"/>
<dbReference type="AlphaFoldDB" id="A0A0R0C5E2"/>
<dbReference type="Proteomes" id="UP000051863">
    <property type="component" value="Unassembled WGS sequence"/>
</dbReference>
<reference evidence="1 2" key="1">
    <citation type="submission" date="2015-05" db="EMBL/GenBank/DDBJ databases">
        <title>Genome sequencing and analysis of members of genus Stenotrophomonas.</title>
        <authorList>
            <person name="Patil P.P."/>
            <person name="Midha S."/>
            <person name="Patil P.B."/>
        </authorList>
    </citation>
    <scope>NUCLEOTIDE SEQUENCE [LARGE SCALE GENOMIC DNA]</scope>
    <source>
        <strain evidence="1 2">DSM 18941</strain>
    </source>
</reference>
<evidence type="ECO:0000313" key="2">
    <source>
        <dbReference type="Proteomes" id="UP000051863"/>
    </source>
</evidence>
<accession>A0A0R0C5E2</accession>
<sequence>MNWSETETDSEAISAPVAPAPTLSGGALFVGDSGRLPVDARRALCLLLAGPSVDAQRQPAQWAALLRNEDEVRSLLCELFLELVLDRDGGIAFTRQFDTAELDSPNLLRAAPLTFIESVLLLFLRQQLAEADTRGERAVVAEFQLVEAMSIYQKNVSTDQAGYGKRVAAAIAKLRENQLLSKLRGSEDRYEVSPALKLLFSAEDVQVLVEAYRQLRDGDAVSDAVDEEDTTSGTAAE</sequence>
<dbReference type="Pfam" id="PF13835">
    <property type="entry name" value="DUF4194"/>
    <property type="match status" value="1"/>
</dbReference>
<dbReference type="OrthoDB" id="3725402at2"/>